<keyword evidence="4" id="KW-0460">Magnesium</keyword>
<proteinExistence type="inferred from homology"/>
<dbReference type="SUPFAM" id="SSF56784">
    <property type="entry name" value="HAD-like"/>
    <property type="match status" value="1"/>
</dbReference>
<comment type="pathway">
    <text evidence="1 4">Glycan biosynthesis; trehalose biosynthesis.</text>
</comment>
<evidence type="ECO:0000256" key="3">
    <source>
        <dbReference type="ARBA" id="ARBA00022801"/>
    </source>
</evidence>
<comment type="cofactor">
    <cofactor evidence="4">
        <name>Mg(2+)</name>
        <dbReference type="ChEBI" id="CHEBI:18420"/>
    </cofactor>
</comment>
<keyword evidence="4" id="KW-0479">Metal-binding</keyword>
<dbReference type="RefSeq" id="WP_310062462.1">
    <property type="nucleotide sequence ID" value="NZ_JAVDVY010000002.1"/>
</dbReference>
<organism evidence="5 6">
    <name type="scientific">Lysobacter niastensis</name>
    <dbReference type="NCBI Taxonomy" id="380629"/>
    <lineage>
        <taxon>Bacteria</taxon>
        <taxon>Pseudomonadati</taxon>
        <taxon>Pseudomonadota</taxon>
        <taxon>Gammaproteobacteria</taxon>
        <taxon>Lysobacterales</taxon>
        <taxon>Lysobacteraceae</taxon>
        <taxon>Lysobacter</taxon>
    </lineage>
</organism>
<dbReference type="InterPro" id="IPR023214">
    <property type="entry name" value="HAD_sf"/>
</dbReference>
<gene>
    <name evidence="5" type="ORF">J2X06_002296</name>
</gene>
<comment type="similarity">
    <text evidence="2 4">Belongs to the trehalose phosphatase family.</text>
</comment>
<dbReference type="PANTHER" id="PTHR43768:SF3">
    <property type="entry name" value="TREHALOSE 6-PHOSPHATE PHOSPHATASE"/>
    <property type="match status" value="1"/>
</dbReference>
<dbReference type="Proteomes" id="UP001251524">
    <property type="component" value="Unassembled WGS sequence"/>
</dbReference>
<dbReference type="PANTHER" id="PTHR43768">
    <property type="entry name" value="TREHALOSE 6-PHOSPHATE PHOSPHATASE"/>
    <property type="match status" value="1"/>
</dbReference>
<dbReference type="NCBIfam" id="TIGR01484">
    <property type="entry name" value="HAD-SF-IIB"/>
    <property type="match status" value="1"/>
</dbReference>
<accession>A0ABU1WBT4</accession>
<evidence type="ECO:0000256" key="4">
    <source>
        <dbReference type="RuleBase" id="RU361117"/>
    </source>
</evidence>
<dbReference type="CDD" id="cd01627">
    <property type="entry name" value="HAD_TPP"/>
    <property type="match status" value="1"/>
</dbReference>
<dbReference type="InterPro" id="IPR044651">
    <property type="entry name" value="OTSB-like"/>
</dbReference>
<reference evidence="5 6" key="1">
    <citation type="submission" date="2023-07" db="EMBL/GenBank/DDBJ databases">
        <title>Sorghum-associated microbial communities from plants grown in Nebraska, USA.</title>
        <authorList>
            <person name="Schachtman D."/>
        </authorList>
    </citation>
    <scope>NUCLEOTIDE SEQUENCE [LARGE SCALE GENOMIC DNA]</scope>
    <source>
        <strain evidence="5 6">BE198</strain>
    </source>
</reference>
<dbReference type="EC" id="3.1.3.12" evidence="4"/>
<dbReference type="InterPro" id="IPR003337">
    <property type="entry name" value="Trehalose_PPase"/>
</dbReference>
<dbReference type="InterPro" id="IPR006379">
    <property type="entry name" value="HAD-SF_hydro_IIB"/>
</dbReference>
<protein>
    <recommendedName>
        <fullName evidence="4">Trehalose 6-phosphate phosphatase</fullName>
        <ecNumber evidence="4">3.1.3.12</ecNumber>
    </recommendedName>
</protein>
<dbReference type="GO" id="GO:0004805">
    <property type="term" value="F:trehalose-phosphatase activity"/>
    <property type="evidence" value="ECO:0007669"/>
    <property type="project" value="UniProtKB-EC"/>
</dbReference>
<keyword evidence="3 4" id="KW-0378">Hydrolase</keyword>
<comment type="catalytic activity">
    <reaction evidence="4">
        <text>alpha,alpha-trehalose 6-phosphate + H2O = alpha,alpha-trehalose + phosphate</text>
        <dbReference type="Rhea" id="RHEA:23420"/>
        <dbReference type="ChEBI" id="CHEBI:15377"/>
        <dbReference type="ChEBI" id="CHEBI:16551"/>
        <dbReference type="ChEBI" id="CHEBI:43474"/>
        <dbReference type="ChEBI" id="CHEBI:58429"/>
        <dbReference type="EC" id="3.1.3.12"/>
    </reaction>
</comment>
<evidence type="ECO:0000313" key="6">
    <source>
        <dbReference type="Proteomes" id="UP001251524"/>
    </source>
</evidence>
<dbReference type="InterPro" id="IPR036412">
    <property type="entry name" value="HAD-like_sf"/>
</dbReference>
<dbReference type="Gene3D" id="3.30.70.1020">
    <property type="entry name" value="Trehalose-6-phosphate phosphatase related protein, domain 2"/>
    <property type="match status" value="1"/>
</dbReference>
<name>A0ABU1WBT4_9GAMM</name>
<evidence type="ECO:0000313" key="5">
    <source>
        <dbReference type="EMBL" id="MDR7135087.1"/>
    </source>
</evidence>
<evidence type="ECO:0000256" key="1">
    <source>
        <dbReference type="ARBA" id="ARBA00005199"/>
    </source>
</evidence>
<sequence length="250" mass="26602">MAAETRPLPLPPAVAPDWALFLDVDGTLLDFADTPGDVHVEPGLVDTLAVLHGRLDGALALVSGRRLMQLDALFAPLQLPAVGLHGLERRDDGHLDIHHRAPALDDVLAAALALTSKYPGALTEDKGTAIALHWRGAPAAEEPIHEFATSALIDLPGYHLQPGNRVIELRPDGAHKGAAVLSLLAKPPFHGRRPVFVGDDLTDEHGFTAVTCHGGFGVLVGRRQPSAARYALHDPMAVRAWLDDAIAITE</sequence>
<comment type="caution">
    <text evidence="5">The sequence shown here is derived from an EMBL/GenBank/DDBJ whole genome shotgun (WGS) entry which is preliminary data.</text>
</comment>
<dbReference type="EMBL" id="JAVDVY010000002">
    <property type="protein sequence ID" value="MDR7135087.1"/>
    <property type="molecule type" value="Genomic_DNA"/>
</dbReference>
<keyword evidence="6" id="KW-1185">Reference proteome</keyword>
<dbReference type="NCBIfam" id="TIGR00685">
    <property type="entry name" value="T6PP"/>
    <property type="match status" value="1"/>
</dbReference>
<dbReference type="Gene3D" id="3.40.50.1000">
    <property type="entry name" value="HAD superfamily/HAD-like"/>
    <property type="match status" value="1"/>
</dbReference>
<dbReference type="Pfam" id="PF02358">
    <property type="entry name" value="Trehalose_PPase"/>
    <property type="match status" value="1"/>
</dbReference>
<comment type="function">
    <text evidence="4">Removes the phosphate from trehalose 6-phosphate to produce free trehalose.</text>
</comment>
<evidence type="ECO:0000256" key="2">
    <source>
        <dbReference type="ARBA" id="ARBA00008770"/>
    </source>
</evidence>